<protein>
    <recommendedName>
        <fullName evidence="11">Poly A polymerase head domain-containing protein</fullName>
    </recommendedName>
</protein>
<feature type="domain" description="Poly A polymerase head" evidence="6">
    <location>
        <begin position="97"/>
        <end position="226"/>
    </location>
</feature>
<reference evidence="9" key="3">
    <citation type="submission" date="2018-08" db="UniProtKB">
        <authorList>
            <consortium name="EnsemblPlants"/>
        </authorList>
    </citation>
    <scope>IDENTIFICATION</scope>
    <source>
        <strain evidence="9">cv. Bd21</strain>
    </source>
</reference>
<name>A0A0Q3K1T3_BRADI</name>
<evidence type="ECO:0000256" key="2">
    <source>
        <dbReference type="ARBA" id="ARBA00022679"/>
    </source>
</evidence>
<dbReference type="CDD" id="cd05398">
    <property type="entry name" value="NT_ClassII-CCAase"/>
    <property type="match status" value="1"/>
</dbReference>
<evidence type="ECO:0000256" key="3">
    <source>
        <dbReference type="ARBA" id="ARBA00022741"/>
    </source>
</evidence>
<dbReference type="STRING" id="15368.A0A0Q3K1T3"/>
<dbReference type="Proteomes" id="UP000008810">
    <property type="component" value="Chromosome 1"/>
</dbReference>
<dbReference type="Pfam" id="PF12627">
    <property type="entry name" value="PolyA_pol_RNAbd"/>
    <property type="match status" value="1"/>
</dbReference>
<reference evidence="8" key="2">
    <citation type="submission" date="2017-06" db="EMBL/GenBank/DDBJ databases">
        <title>WGS assembly of Brachypodium distachyon.</title>
        <authorList>
            <consortium name="The International Brachypodium Initiative"/>
            <person name="Lucas S."/>
            <person name="Harmon-Smith M."/>
            <person name="Lail K."/>
            <person name="Tice H."/>
            <person name="Grimwood J."/>
            <person name="Bruce D."/>
            <person name="Barry K."/>
            <person name="Shu S."/>
            <person name="Lindquist E."/>
            <person name="Wang M."/>
            <person name="Pitluck S."/>
            <person name="Vogel J.P."/>
            <person name="Garvin D.F."/>
            <person name="Mockler T.C."/>
            <person name="Schmutz J."/>
            <person name="Rokhsar D."/>
            <person name="Bevan M.W."/>
        </authorList>
    </citation>
    <scope>NUCLEOTIDE SEQUENCE</scope>
    <source>
        <strain evidence="8">Bd21</strain>
    </source>
</reference>
<dbReference type="OrthoDB" id="445712at2759"/>
<dbReference type="SUPFAM" id="SSF81891">
    <property type="entry name" value="Poly A polymerase C-terminal region-like"/>
    <property type="match status" value="1"/>
</dbReference>
<dbReference type="Gramene" id="KQK23811">
    <property type="protein sequence ID" value="KQK23811"/>
    <property type="gene ID" value="BRADI_1g76307v3"/>
</dbReference>
<accession>A0A0Q3K1T3</accession>
<evidence type="ECO:0000259" key="7">
    <source>
        <dbReference type="Pfam" id="PF12627"/>
    </source>
</evidence>
<dbReference type="GO" id="GO:0097222">
    <property type="term" value="P:mitochondrial mRNA polyadenylation"/>
    <property type="evidence" value="ECO:0000318"/>
    <property type="project" value="GO_Central"/>
</dbReference>
<evidence type="ECO:0000313" key="8">
    <source>
        <dbReference type="EMBL" id="KQK23811.1"/>
    </source>
</evidence>
<keyword evidence="4" id="KW-0694">RNA-binding</keyword>
<dbReference type="EnsemblPlants" id="KQK23811">
    <property type="protein sequence ID" value="KQK23811"/>
    <property type="gene ID" value="BRADI_1g76307v3"/>
</dbReference>
<dbReference type="InterPro" id="IPR052191">
    <property type="entry name" value="tRNA_ntf/polyA_polymerase_I"/>
</dbReference>
<dbReference type="GO" id="GO:0000166">
    <property type="term" value="F:nucleotide binding"/>
    <property type="evidence" value="ECO:0007669"/>
    <property type="project" value="UniProtKB-KW"/>
</dbReference>
<keyword evidence="2 4" id="KW-0808">Transferase</keyword>
<gene>
    <name evidence="9" type="primary">LOC100829983</name>
    <name evidence="8" type="ORF">BRADI_1g76307v3</name>
</gene>
<dbReference type="InterPro" id="IPR002646">
    <property type="entry name" value="PolA_pol_head_dom"/>
</dbReference>
<comment type="similarity">
    <text evidence="1 4">Belongs to the tRNA nucleotidyltransferase/poly(A) polymerase family.</text>
</comment>
<dbReference type="Pfam" id="PF01743">
    <property type="entry name" value="PolyA_pol"/>
    <property type="match status" value="1"/>
</dbReference>
<dbReference type="PANTHER" id="PTHR43051:SF1">
    <property type="entry name" value="POLYNUCLEOTIDE ADENYLYLTRANSFERASE FAMILY PROTEIN"/>
    <property type="match status" value="1"/>
</dbReference>
<evidence type="ECO:0008006" key="11">
    <source>
        <dbReference type="Google" id="ProtNLM"/>
    </source>
</evidence>
<evidence type="ECO:0000313" key="10">
    <source>
        <dbReference type="Proteomes" id="UP000008810"/>
    </source>
</evidence>
<dbReference type="FunCoup" id="A0A0Q3K1T3">
    <property type="interactions" value="52"/>
</dbReference>
<evidence type="ECO:0000256" key="4">
    <source>
        <dbReference type="RuleBase" id="RU003953"/>
    </source>
</evidence>
<dbReference type="EMBL" id="CM000880">
    <property type="protein sequence ID" value="KQK23811.1"/>
    <property type="molecule type" value="Genomic_DNA"/>
</dbReference>
<reference evidence="8 9" key="1">
    <citation type="journal article" date="2010" name="Nature">
        <title>Genome sequencing and analysis of the model grass Brachypodium distachyon.</title>
        <authorList>
            <consortium name="International Brachypodium Initiative"/>
        </authorList>
    </citation>
    <scope>NUCLEOTIDE SEQUENCE [LARGE SCALE GENOMIC DNA]</scope>
    <source>
        <strain evidence="8 9">Bd21</strain>
    </source>
</reference>
<keyword evidence="3" id="KW-0547">Nucleotide-binding</keyword>
<feature type="domain" description="tRNA nucleotidyltransferase/poly(A) polymerase RNA and SrmB- binding" evidence="7">
    <location>
        <begin position="254"/>
        <end position="316"/>
    </location>
</feature>
<dbReference type="KEGG" id="bdi:100829983"/>
<dbReference type="Gene3D" id="3.30.460.10">
    <property type="entry name" value="Beta Polymerase, domain 2"/>
    <property type="match status" value="1"/>
</dbReference>
<dbReference type="PANTHER" id="PTHR43051">
    <property type="entry name" value="POLYNUCLEOTIDE ADENYLYLTRANSFERASE FAMILY PROTEIN"/>
    <property type="match status" value="1"/>
</dbReference>
<keyword evidence="10" id="KW-1185">Reference proteome</keyword>
<evidence type="ECO:0000313" key="9">
    <source>
        <dbReference type="EnsemblPlants" id="KQK23811"/>
    </source>
</evidence>
<evidence type="ECO:0000259" key="6">
    <source>
        <dbReference type="Pfam" id="PF01743"/>
    </source>
</evidence>
<dbReference type="InterPro" id="IPR032828">
    <property type="entry name" value="PolyA_RNA-bd"/>
</dbReference>
<dbReference type="GO" id="GO:0003723">
    <property type="term" value="F:RNA binding"/>
    <property type="evidence" value="ECO:0007669"/>
    <property type="project" value="UniProtKB-KW"/>
</dbReference>
<sequence length="553" mass="61314">MTAPRRRTDLSSLSPLLPRLSSAASNLLEMRQYGSRREGDGDGGLRNGRSRSASRPGFIDTSSWRFFDARAVGIPTGSIPRNCWTVLQMLKRKGFEAYLVGGCVRDLLLKRAPKDFDVITTASLKQIKKLVFKRCMIIGRRFPICQVKMHGSTFEVSSFSTNGTQVKGSENVNFSEELDGYDEGDIIRWKNSMKRDFTINSLFFNPFNYRVYDYVNGVNDVRKNKVCAVIPAHVSFEEDPARILRGLRIAARLGFQFSSETSTAIRDLSSSIINIDKSRLAMEMKYMLSHGAAESSIRLLGKYGLLDILLPLQAAYLSHQIKGQSSDRNLMLMKLLANLDKLTSADRPCHCSLWLALLAFHSALVNSPQDAQVIKAFASLMYFGTWDSTIKFLKQDTGAPVTFVPEALQPSGTKLNNLMEKTSHLASLVNCSVDTLTCLDALQQSLARYPKASQFSGLVFVSNKERSRILGIFKGLDSDLSLYDGRRGMHGINYKLLDDGHTGEVRFVLGKVIMDTMSDESLCASTDDDAFARKPVVDLAGGGKHPLSDSGES</sequence>
<organism evidence="8">
    <name type="scientific">Brachypodium distachyon</name>
    <name type="common">Purple false brome</name>
    <name type="synonym">Trachynia distachya</name>
    <dbReference type="NCBI Taxonomy" id="15368"/>
    <lineage>
        <taxon>Eukaryota</taxon>
        <taxon>Viridiplantae</taxon>
        <taxon>Streptophyta</taxon>
        <taxon>Embryophyta</taxon>
        <taxon>Tracheophyta</taxon>
        <taxon>Spermatophyta</taxon>
        <taxon>Magnoliopsida</taxon>
        <taxon>Liliopsida</taxon>
        <taxon>Poales</taxon>
        <taxon>Poaceae</taxon>
        <taxon>BOP clade</taxon>
        <taxon>Pooideae</taxon>
        <taxon>Stipodae</taxon>
        <taxon>Brachypodieae</taxon>
        <taxon>Brachypodium</taxon>
    </lineage>
</organism>
<dbReference type="GO" id="GO:0016779">
    <property type="term" value="F:nucleotidyltransferase activity"/>
    <property type="evidence" value="ECO:0007669"/>
    <property type="project" value="InterPro"/>
</dbReference>
<dbReference type="InterPro" id="IPR043519">
    <property type="entry name" value="NT_sf"/>
</dbReference>
<dbReference type="AlphaFoldDB" id="A0A0Q3K1T3"/>
<proteinExistence type="inferred from homology"/>
<evidence type="ECO:0000256" key="5">
    <source>
        <dbReference type="SAM" id="MobiDB-lite"/>
    </source>
</evidence>
<dbReference type="Gene3D" id="1.10.3090.10">
    <property type="entry name" value="cca-adding enzyme, domain 2"/>
    <property type="match status" value="1"/>
</dbReference>
<dbReference type="RefSeq" id="XP_003562137.2">
    <property type="nucleotide sequence ID" value="XM_003562089.4"/>
</dbReference>
<evidence type="ECO:0000256" key="1">
    <source>
        <dbReference type="ARBA" id="ARBA00007265"/>
    </source>
</evidence>
<dbReference type="SUPFAM" id="SSF81301">
    <property type="entry name" value="Nucleotidyltransferase"/>
    <property type="match status" value="1"/>
</dbReference>
<dbReference type="GeneID" id="100829983"/>
<feature type="region of interest" description="Disordered" evidence="5">
    <location>
        <begin position="32"/>
        <end position="56"/>
    </location>
</feature>
<dbReference type="GO" id="GO:0001680">
    <property type="term" value="P:tRNA 3'-terminal CCA addition"/>
    <property type="evidence" value="ECO:0007669"/>
    <property type="project" value="UniProtKB-ARBA"/>
</dbReference>
<dbReference type="GO" id="GO:0005739">
    <property type="term" value="C:mitochondrion"/>
    <property type="evidence" value="ECO:0000318"/>
    <property type="project" value="GO_Central"/>
</dbReference>